<sequence>MSFLIAGICLILAELMFGSFYLLFCGLGFLATGILSFFIDFSWYFGLILSAIFSIILIFALKKPFKKSQKNEIKDDFLNERGFGVIKNDMVYFKGTFWHFDEGLKSKLKDGDRVEILSTKDNFAVIKF</sequence>
<evidence type="ECO:0000313" key="2">
    <source>
        <dbReference type="EMBL" id="MDL0087884.1"/>
    </source>
</evidence>
<reference evidence="2" key="1">
    <citation type="submission" date="2022-08" db="EMBL/GenBank/DDBJ databases">
        <authorList>
            <person name="Wang H."/>
        </authorList>
    </citation>
    <scope>NUCLEOTIDE SEQUENCE</scope>
    <source>
        <strain evidence="2">PS10</strain>
    </source>
</reference>
<reference evidence="2" key="2">
    <citation type="journal article" date="2023" name="Microorganisms">
        <title>Isolation and Genomic Characteristics of Cat-Borne Campylobacter felis sp. nov. and Sheep-Borne Campylobacter ovis sp. nov.</title>
        <authorList>
            <person name="Wang H."/>
            <person name="Li Y."/>
            <person name="Gu Y."/>
            <person name="Zhou G."/>
            <person name="Chen X."/>
            <person name="Zhang X."/>
            <person name="Shao Z."/>
            <person name="Zhang J."/>
            <person name="Zhang M."/>
        </authorList>
    </citation>
    <scope>NUCLEOTIDE SEQUENCE</scope>
    <source>
        <strain evidence="2">PS10</strain>
    </source>
</reference>
<keyword evidence="1" id="KW-0812">Transmembrane</keyword>
<feature type="transmembrane region" description="Helical" evidence="1">
    <location>
        <begin position="12"/>
        <end position="35"/>
    </location>
</feature>
<dbReference type="RefSeq" id="WP_284936636.1">
    <property type="nucleotide sequence ID" value="NZ_JANURM010000001.1"/>
</dbReference>
<keyword evidence="1" id="KW-1133">Transmembrane helix</keyword>
<protein>
    <submittedName>
        <fullName evidence="2">NfeD family protein</fullName>
    </submittedName>
</protein>
<dbReference type="Proteomes" id="UP001173801">
    <property type="component" value="Unassembled WGS sequence"/>
</dbReference>
<dbReference type="EMBL" id="JANURM010000001">
    <property type="protein sequence ID" value="MDL0087884.1"/>
    <property type="molecule type" value="Genomic_DNA"/>
</dbReference>
<name>A0ABT7HLN4_9BACT</name>
<organism evidence="2 4">
    <name type="scientific">Campylobacter gastrosuis</name>
    <dbReference type="NCBI Taxonomy" id="2974576"/>
    <lineage>
        <taxon>Bacteria</taxon>
        <taxon>Pseudomonadati</taxon>
        <taxon>Campylobacterota</taxon>
        <taxon>Epsilonproteobacteria</taxon>
        <taxon>Campylobacterales</taxon>
        <taxon>Campylobacteraceae</taxon>
        <taxon>Campylobacter</taxon>
    </lineage>
</organism>
<keyword evidence="1" id="KW-0472">Membrane</keyword>
<comment type="caution">
    <text evidence="2">The sequence shown here is derived from an EMBL/GenBank/DDBJ whole genome shotgun (WGS) entry which is preliminary data.</text>
</comment>
<feature type="transmembrane region" description="Helical" evidence="1">
    <location>
        <begin position="41"/>
        <end position="61"/>
    </location>
</feature>
<evidence type="ECO:0000313" key="4">
    <source>
        <dbReference type="Proteomes" id="UP001173801"/>
    </source>
</evidence>
<accession>A0ABT7HLN4</accession>
<gene>
    <name evidence="2" type="ORF">NYG85_00650</name>
    <name evidence="3" type="ORF">NYG85_01725</name>
</gene>
<evidence type="ECO:0000313" key="3">
    <source>
        <dbReference type="EMBL" id="MDL0088095.1"/>
    </source>
</evidence>
<evidence type="ECO:0000256" key="1">
    <source>
        <dbReference type="SAM" id="Phobius"/>
    </source>
</evidence>
<proteinExistence type="predicted"/>
<dbReference type="EMBL" id="JANURM010000001">
    <property type="protein sequence ID" value="MDL0088095.1"/>
    <property type="molecule type" value="Genomic_DNA"/>
</dbReference>
<keyword evidence="4" id="KW-1185">Reference proteome</keyword>